<name>A0A8S1HMJ8_9PELO</name>
<accession>A0A8S1HMJ8</accession>
<evidence type="ECO:0000313" key="1">
    <source>
        <dbReference type="EMBL" id="CAD6195521.1"/>
    </source>
</evidence>
<keyword evidence="2" id="KW-1185">Reference proteome</keyword>
<comment type="caution">
    <text evidence="1">The sequence shown here is derived from an EMBL/GenBank/DDBJ whole genome shotgun (WGS) entry which is preliminary data.</text>
</comment>
<dbReference type="Proteomes" id="UP000835052">
    <property type="component" value="Unassembled WGS sequence"/>
</dbReference>
<reference evidence="1" key="1">
    <citation type="submission" date="2020-10" db="EMBL/GenBank/DDBJ databases">
        <authorList>
            <person name="Kikuchi T."/>
        </authorList>
    </citation>
    <scope>NUCLEOTIDE SEQUENCE</scope>
    <source>
        <strain evidence="1">NKZ352</strain>
    </source>
</reference>
<sequence length="87" mass="9891">MPPAFHRSNLAKIGSAYTLRPGSAHCDFSAPRTSHHVLAPFSYPSRSFLFWQTPREREGGREKERYVWAFRALSSLFLAHVIVLTSS</sequence>
<proteinExistence type="predicted"/>
<dbReference type="AlphaFoldDB" id="A0A8S1HMJ8"/>
<gene>
    <name evidence="1" type="ORF">CAUJ_LOCUS11440</name>
</gene>
<evidence type="ECO:0000313" key="2">
    <source>
        <dbReference type="Proteomes" id="UP000835052"/>
    </source>
</evidence>
<organism evidence="1 2">
    <name type="scientific">Caenorhabditis auriculariae</name>
    <dbReference type="NCBI Taxonomy" id="2777116"/>
    <lineage>
        <taxon>Eukaryota</taxon>
        <taxon>Metazoa</taxon>
        <taxon>Ecdysozoa</taxon>
        <taxon>Nematoda</taxon>
        <taxon>Chromadorea</taxon>
        <taxon>Rhabditida</taxon>
        <taxon>Rhabditina</taxon>
        <taxon>Rhabditomorpha</taxon>
        <taxon>Rhabditoidea</taxon>
        <taxon>Rhabditidae</taxon>
        <taxon>Peloderinae</taxon>
        <taxon>Caenorhabditis</taxon>
    </lineage>
</organism>
<dbReference type="EMBL" id="CAJGYM010000056">
    <property type="protein sequence ID" value="CAD6195521.1"/>
    <property type="molecule type" value="Genomic_DNA"/>
</dbReference>
<protein>
    <submittedName>
        <fullName evidence="1">Uncharacterized protein</fullName>
    </submittedName>
</protein>